<dbReference type="EMBL" id="LPWF01000028">
    <property type="protein sequence ID" value="ODR96731.1"/>
    <property type="molecule type" value="Genomic_DNA"/>
</dbReference>
<protein>
    <recommendedName>
        <fullName evidence="4">Protein TolA</fullName>
    </recommendedName>
</protein>
<evidence type="ECO:0000256" key="1">
    <source>
        <dbReference type="SAM" id="MobiDB-lite"/>
    </source>
</evidence>
<dbReference type="STRING" id="1774969.AUC69_14165"/>
<evidence type="ECO:0008006" key="4">
    <source>
        <dbReference type="Google" id="ProtNLM"/>
    </source>
</evidence>
<name>A0A1E3VTX0_9HYPH</name>
<gene>
    <name evidence="2" type="ORF">AUC69_14165</name>
</gene>
<feature type="region of interest" description="Disordered" evidence="1">
    <location>
        <begin position="52"/>
        <end position="190"/>
    </location>
</feature>
<feature type="compositionally biased region" description="Basic and acidic residues" evidence="1">
    <location>
        <begin position="52"/>
        <end position="79"/>
    </location>
</feature>
<evidence type="ECO:0000313" key="2">
    <source>
        <dbReference type="EMBL" id="ODR96731.1"/>
    </source>
</evidence>
<comment type="caution">
    <text evidence="2">The sequence shown here is derived from an EMBL/GenBank/DDBJ whole genome shotgun (WGS) entry which is preliminary data.</text>
</comment>
<proteinExistence type="predicted"/>
<dbReference type="Proteomes" id="UP000094472">
    <property type="component" value="Unassembled WGS sequence"/>
</dbReference>
<dbReference type="SUPFAM" id="SSF74653">
    <property type="entry name" value="TolA/TonB C-terminal domain"/>
    <property type="match status" value="1"/>
</dbReference>
<accession>A0A1E3VTX0</accession>
<feature type="compositionally biased region" description="Basic and acidic residues" evidence="1">
    <location>
        <begin position="109"/>
        <end position="118"/>
    </location>
</feature>
<reference evidence="2 3" key="1">
    <citation type="journal article" date="2016" name="Environ. Microbiol.">
        <title>New Methyloceanibacter diversity from North Sea sediments includes methanotroph containing solely the soluble methane monooxygenase.</title>
        <authorList>
            <person name="Vekeman B."/>
            <person name="Kerckhof F.M."/>
            <person name="Cremers G."/>
            <person name="de Vos P."/>
            <person name="Vandamme P."/>
            <person name="Boon N."/>
            <person name="Op den Camp H.J."/>
            <person name="Heylen K."/>
        </authorList>
    </citation>
    <scope>NUCLEOTIDE SEQUENCE [LARGE SCALE GENOMIC DNA]</scope>
    <source>
        <strain evidence="2 3">R-67175</strain>
    </source>
</reference>
<keyword evidence="3" id="KW-1185">Reference proteome</keyword>
<dbReference type="OrthoDB" id="7161229at2"/>
<dbReference type="Gene3D" id="3.30.1150.10">
    <property type="match status" value="1"/>
</dbReference>
<organism evidence="2 3">
    <name type="scientific">Methyloceanibacter superfactus</name>
    <dbReference type="NCBI Taxonomy" id="1774969"/>
    <lineage>
        <taxon>Bacteria</taxon>
        <taxon>Pseudomonadati</taxon>
        <taxon>Pseudomonadota</taxon>
        <taxon>Alphaproteobacteria</taxon>
        <taxon>Hyphomicrobiales</taxon>
        <taxon>Hyphomicrobiaceae</taxon>
        <taxon>Methyloceanibacter</taxon>
    </lineage>
</organism>
<dbReference type="AlphaFoldDB" id="A0A1E3VTX0"/>
<dbReference type="RefSeq" id="WP_069442244.1">
    <property type="nucleotide sequence ID" value="NZ_LPWF01000028.1"/>
</dbReference>
<sequence>MGPSTFISAALHVAIVLFAIVGLSSSHMSAPLVAVPVDLSTTADITKIKAGMKDAKDDAPLAAKPEEKKPQAVKEKTAKAPEQTAAIKKPEKTAEAPKPPAPKPAAKAPEAKPEKTAEAPKPQPKPAAPVRKPEPPKQTAKADTPKPAPKTKDFDTDRISALLNKIPDAVDEPEPQDWAAETKPVHGQSNGTEMAMSVNEIDALRARIADCWTPPPGGLGADAIVVKIRLKLNQDGTLEGYPSVANSGSSPFFQAAADSAVRAVFQCQPYALPVAKYALWRDMILNFDPSQMYRSG</sequence>
<evidence type="ECO:0000313" key="3">
    <source>
        <dbReference type="Proteomes" id="UP000094472"/>
    </source>
</evidence>